<evidence type="ECO:0000256" key="2">
    <source>
        <dbReference type="ARBA" id="ARBA00022679"/>
    </source>
</evidence>
<sequence>MNFARKLGVILRRHLFNMWINGFVSSVLVPDRARWMLLRASGIPVERSVIDARGFIGSRTVTIGKGSSLNYGVFLDGSAQVSIGRGVSIGMNALVLTGSHELGSPDKRAGELNSAPVTIEDGAWIGANAVILPGVTVGRGAVVGTGAIVMKDVAEGSVVMGNPARVVRRIDEPDAARA</sequence>
<name>A0ABQ1RQ09_9MICO</name>
<dbReference type="InterPro" id="IPR011004">
    <property type="entry name" value="Trimer_LpxA-like_sf"/>
</dbReference>
<dbReference type="PANTHER" id="PTHR23416:SF23">
    <property type="entry name" value="ACETYLTRANSFERASE C18B11.09C-RELATED"/>
    <property type="match status" value="1"/>
</dbReference>
<dbReference type="InterPro" id="IPR018357">
    <property type="entry name" value="Hexapep_transf_CS"/>
</dbReference>
<dbReference type="PANTHER" id="PTHR23416">
    <property type="entry name" value="SIALIC ACID SYNTHASE-RELATED"/>
    <property type="match status" value="1"/>
</dbReference>
<dbReference type="InterPro" id="IPR001451">
    <property type="entry name" value="Hexapep"/>
</dbReference>
<evidence type="ECO:0000313" key="5">
    <source>
        <dbReference type="Proteomes" id="UP000629365"/>
    </source>
</evidence>
<dbReference type="SUPFAM" id="SSF51161">
    <property type="entry name" value="Trimeric LpxA-like enzymes"/>
    <property type="match status" value="1"/>
</dbReference>
<reference evidence="5" key="1">
    <citation type="journal article" date="2019" name="Int. J. Syst. Evol. Microbiol.">
        <title>The Global Catalogue of Microorganisms (GCM) 10K type strain sequencing project: providing services to taxonomists for standard genome sequencing and annotation.</title>
        <authorList>
            <consortium name="The Broad Institute Genomics Platform"/>
            <consortium name="The Broad Institute Genome Sequencing Center for Infectious Disease"/>
            <person name="Wu L."/>
            <person name="Ma J."/>
        </authorList>
    </citation>
    <scope>NUCLEOTIDE SEQUENCE [LARGE SCALE GENOMIC DNA]</scope>
    <source>
        <strain evidence="5">CCM 7640</strain>
    </source>
</reference>
<dbReference type="Pfam" id="PF14602">
    <property type="entry name" value="Hexapep_2"/>
    <property type="match status" value="1"/>
</dbReference>
<dbReference type="RefSeq" id="WP_188436261.1">
    <property type="nucleotide sequence ID" value="NZ_BMCM01000002.1"/>
</dbReference>
<protein>
    <submittedName>
        <fullName evidence="4">Transferase</fullName>
    </submittedName>
</protein>
<evidence type="ECO:0000313" key="4">
    <source>
        <dbReference type="EMBL" id="GGD75640.1"/>
    </source>
</evidence>
<comment type="caution">
    <text evidence="4">The sequence shown here is derived from an EMBL/GenBank/DDBJ whole genome shotgun (WGS) entry which is preliminary data.</text>
</comment>
<keyword evidence="5" id="KW-1185">Reference proteome</keyword>
<dbReference type="InterPro" id="IPR051159">
    <property type="entry name" value="Hexapeptide_acetyltransf"/>
</dbReference>
<dbReference type="GO" id="GO:0016740">
    <property type="term" value="F:transferase activity"/>
    <property type="evidence" value="ECO:0007669"/>
    <property type="project" value="UniProtKB-KW"/>
</dbReference>
<evidence type="ECO:0000256" key="1">
    <source>
        <dbReference type="ARBA" id="ARBA00007274"/>
    </source>
</evidence>
<organism evidence="4 5">
    <name type="scientific">Microbacterium murale</name>
    <dbReference type="NCBI Taxonomy" id="1081040"/>
    <lineage>
        <taxon>Bacteria</taxon>
        <taxon>Bacillati</taxon>
        <taxon>Actinomycetota</taxon>
        <taxon>Actinomycetes</taxon>
        <taxon>Micrococcales</taxon>
        <taxon>Microbacteriaceae</taxon>
        <taxon>Microbacterium</taxon>
    </lineage>
</organism>
<proteinExistence type="inferred from homology"/>
<keyword evidence="2 4" id="KW-0808">Transferase</keyword>
<dbReference type="PROSITE" id="PS00101">
    <property type="entry name" value="HEXAPEP_TRANSFERASES"/>
    <property type="match status" value="1"/>
</dbReference>
<dbReference type="Gene3D" id="2.160.10.10">
    <property type="entry name" value="Hexapeptide repeat proteins"/>
    <property type="match status" value="1"/>
</dbReference>
<gene>
    <name evidence="4" type="ORF">GCM10007269_18400</name>
</gene>
<comment type="similarity">
    <text evidence="1">Belongs to the transferase hexapeptide repeat family.</text>
</comment>
<dbReference type="EMBL" id="BMCM01000002">
    <property type="protein sequence ID" value="GGD75640.1"/>
    <property type="molecule type" value="Genomic_DNA"/>
</dbReference>
<dbReference type="Proteomes" id="UP000629365">
    <property type="component" value="Unassembled WGS sequence"/>
</dbReference>
<keyword evidence="3" id="KW-0677">Repeat</keyword>
<accession>A0ABQ1RQ09</accession>
<evidence type="ECO:0000256" key="3">
    <source>
        <dbReference type="ARBA" id="ARBA00022737"/>
    </source>
</evidence>